<dbReference type="EMBL" id="CP023778">
    <property type="protein sequence ID" value="ATL67415.1"/>
    <property type="molecule type" value="Genomic_DNA"/>
</dbReference>
<sequence>MTDDAEDATVRAMIELERFQTALHVGPEVRDAYCRAEGYAWGYQDAHGPESFDTDRATAFARAYAICIAEYYTETRDYTPPISRAWRAWLAHGDVTTDPDGGTS</sequence>
<dbReference type="Proteomes" id="UP000221961">
    <property type="component" value="Chromosome"/>
</dbReference>
<evidence type="ECO:0000313" key="1">
    <source>
        <dbReference type="EMBL" id="ATL67415.1"/>
    </source>
</evidence>
<proteinExistence type="predicted"/>
<reference evidence="1 2" key="1">
    <citation type="submission" date="2017-10" db="EMBL/GenBank/DDBJ databases">
        <title>Comparative genomics between pathogenic Norcardia.</title>
        <authorList>
            <person name="Zeng L."/>
        </authorList>
    </citation>
    <scope>NUCLEOTIDE SEQUENCE [LARGE SCALE GENOMIC DNA]</scope>
    <source>
        <strain evidence="1 2">NC_YFY_NT001</strain>
    </source>
</reference>
<protein>
    <submittedName>
        <fullName evidence="1">Uncharacterized protein</fullName>
    </submittedName>
</protein>
<dbReference type="GeneID" id="88358807"/>
<name>A0A291RJA7_9NOCA</name>
<dbReference type="KEGG" id="ntp:CRH09_15620"/>
<accession>A0A291RJA7</accession>
<evidence type="ECO:0000313" key="2">
    <source>
        <dbReference type="Proteomes" id="UP000221961"/>
    </source>
</evidence>
<gene>
    <name evidence="1" type="ORF">CRH09_15620</name>
</gene>
<dbReference type="AlphaFoldDB" id="A0A291RJA7"/>
<organism evidence="1 2">
    <name type="scientific">Nocardia terpenica</name>
    <dbReference type="NCBI Taxonomy" id="455432"/>
    <lineage>
        <taxon>Bacteria</taxon>
        <taxon>Bacillati</taxon>
        <taxon>Actinomycetota</taxon>
        <taxon>Actinomycetes</taxon>
        <taxon>Mycobacteriales</taxon>
        <taxon>Nocardiaceae</taxon>
        <taxon>Nocardia</taxon>
    </lineage>
</organism>
<dbReference type="RefSeq" id="WP_098694558.1">
    <property type="nucleotide sequence ID" value="NZ_CP023778.1"/>
</dbReference>